<keyword evidence="7 15" id="KW-0812">Transmembrane</keyword>
<dbReference type="InterPro" id="IPR036890">
    <property type="entry name" value="HATPase_C_sf"/>
</dbReference>
<dbReference type="Proteomes" id="UP001469365">
    <property type="component" value="Unassembled WGS sequence"/>
</dbReference>
<dbReference type="GO" id="GO:0016301">
    <property type="term" value="F:kinase activity"/>
    <property type="evidence" value="ECO:0007669"/>
    <property type="project" value="UniProtKB-KW"/>
</dbReference>
<dbReference type="CDD" id="cd00082">
    <property type="entry name" value="HisKA"/>
    <property type="match status" value="1"/>
</dbReference>
<dbReference type="Pfam" id="PF02518">
    <property type="entry name" value="HATPase_c"/>
    <property type="match status" value="1"/>
</dbReference>
<feature type="domain" description="Histidine kinase" evidence="16">
    <location>
        <begin position="267"/>
        <end position="481"/>
    </location>
</feature>
<feature type="transmembrane region" description="Helical" evidence="15">
    <location>
        <begin position="7"/>
        <end position="28"/>
    </location>
</feature>
<dbReference type="InterPro" id="IPR003660">
    <property type="entry name" value="HAMP_dom"/>
</dbReference>
<dbReference type="InterPro" id="IPR004358">
    <property type="entry name" value="Sig_transdc_His_kin-like_C"/>
</dbReference>
<evidence type="ECO:0000256" key="9">
    <source>
        <dbReference type="ARBA" id="ARBA00022777"/>
    </source>
</evidence>
<comment type="caution">
    <text evidence="18">The sequence shown here is derived from an EMBL/GenBank/DDBJ whole genome shotgun (WGS) entry which is preliminary data.</text>
</comment>
<dbReference type="CDD" id="cd00075">
    <property type="entry name" value="HATPase"/>
    <property type="match status" value="1"/>
</dbReference>
<evidence type="ECO:0000256" key="1">
    <source>
        <dbReference type="ARBA" id="ARBA00000085"/>
    </source>
</evidence>
<evidence type="ECO:0000256" key="4">
    <source>
        <dbReference type="ARBA" id="ARBA00022475"/>
    </source>
</evidence>
<dbReference type="PROSITE" id="PS50109">
    <property type="entry name" value="HIS_KIN"/>
    <property type="match status" value="1"/>
</dbReference>
<dbReference type="RefSeq" id="WP_341413632.1">
    <property type="nucleotide sequence ID" value="NZ_JBBPCC010000001.1"/>
</dbReference>
<keyword evidence="13 15" id="KW-0472">Membrane</keyword>
<evidence type="ECO:0000259" key="16">
    <source>
        <dbReference type="PROSITE" id="PS50109"/>
    </source>
</evidence>
<dbReference type="EC" id="2.7.13.3" evidence="3"/>
<dbReference type="SUPFAM" id="SSF47384">
    <property type="entry name" value="Homodimeric domain of signal transducing histidine kinase"/>
    <property type="match status" value="1"/>
</dbReference>
<evidence type="ECO:0000256" key="13">
    <source>
        <dbReference type="ARBA" id="ARBA00023136"/>
    </source>
</evidence>
<dbReference type="SMART" id="SM00387">
    <property type="entry name" value="HATPase_c"/>
    <property type="match status" value="1"/>
</dbReference>
<evidence type="ECO:0000256" key="10">
    <source>
        <dbReference type="ARBA" id="ARBA00022840"/>
    </source>
</evidence>
<dbReference type="Pfam" id="PF00672">
    <property type="entry name" value="HAMP"/>
    <property type="match status" value="1"/>
</dbReference>
<accession>A0ABU9DCJ7</accession>
<evidence type="ECO:0000256" key="12">
    <source>
        <dbReference type="ARBA" id="ARBA00023012"/>
    </source>
</evidence>
<dbReference type="InterPro" id="IPR003661">
    <property type="entry name" value="HisK_dim/P_dom"/>
</dbReference>
<evidence type="ECO:0000256" key="5">
    <source>
        <dbReference type="ARBA" id="ARBA00022553"/>
    </source>
</evidence>
<dbReference type="SMART" id="SM00304">
    <property type="entry name" value="HAMP"/>
    <property type="match status" value="1"/>
</dbReference>
<dbReference type="InterPro" id="IPR050398">
    <property type="entry name" value="HssS/ArlS-like"/>
</dbReference>
<evidence type="ECO:0000256" key="2">
    <source>
        <dbReference type="ARBA" id="ARBA00004651"/>
    </source>
</evidence>
<evidence type="ECO:0000256" key="6">
    <source>
        <dbReference type="ARBA" id="ARBA00022679"/>
    </source>
</evidence>
<dbReference type="EMBL" id="JBBPCC010000001">
    <property type="protein sequence ID" value="MEK8126577.1"/>
    <property type="molecule type" value="Genomic_DNA"/>
</dbReference>
<dbReference type="PANTHER" id="PTHR45528">
    <property type="entry name" value="SENSOR HISTIDINE KINASE CPXA"/>
    <property type="match status" value="1"/>
</dbReference>
<feature type="domain" description="HAMP" evidence="17">
    <location>
        <begin position="193"/>
        <end position="245"/>
    </location>
</feature>
<keyword evidence="5" id="KW-0597">Phosphoprotein</keyword>
<keyword evidence="4" id="KW-1003">Cell membrane</keyword>
<sequence>MFLTIKVKFLLGLLIIFSISLLLLNHFIVQIIDSSNEKIITQDLIGMKKNNNVYVRQSFMINHFSNDEIYFQQTAKEMADELRLVTSSEISAYTSQGQLLYQTDASKFDSTVHDDLDQALQGKTAYTISYANNLTGVYYSYPVVIEGKTVGILRFSKDFSLLHEQGKQIMTFIYYVTIAIFAAAFVFSYILSRNITLPIVKLTKASTEVTQGNLNLRLRLRRKDEIGKLADNFNQMIEKIKLQIQRIEKDRDRLEELNRHRKQFFDNMTHELKTPLTTILGYAETIKENEWSDKPFFDKGMDHIIDESKRLHGMVLKLLELSMETSTQETFEMVDAGQILQGVCEGMTIKAERYMKTIDIECEPGLRVYGSPARLRQLFINLLDNAIKYGRAHSTITVHAGQVSDTVHVTVSNEGETIAPKDLARIFEPFYRADSRELADEGSRGLGLSICKAIVDDHRGKIRIESAEGRTTVYVALPYAGAEEETL</sequence>
<dbReference type="Gene3D" id="1.10.287.130">
    <property type="match status" value="1"/>
</dbReference>
<comment type="catalytic activity">
    <reaction evidence="1">
        <text>ATP + protein L-histidine = ADP + protein N-phospho-L-histidine.</text>
        <dbReference type="EC" id="2.7.13.3"/>
    </reaction>
</comment>
<feature type="coiled-coil region" evidence="14">
    <location>
        <begin position="230"/>
        <end position="260"/>
    </location>
</feature>
<dbReference type="SUPFAM" id="SSF55874">
    <property type="entry name" value="ATPase domain of HSP90 chaperone/DNA topoisomerase II/histidine kinase"/>
    <property type="match status" value="1"/>
</dbReference>
<evidence type="ECO:0000256" key="7">
    <source>
        <dbReference type="ARBA" id="ARBA00022692"/>
    </source>
</evidence>
<reference evidence="18 19" key="1">
    <citation type="submission" date="2024-04" db="EMBL/GenBank/DDBJ databases">
        <title>draft genome sequnece of Paenibacillus filicis.</title>
        <authorList>
            <person name="Kim D.-U."/>
        </authorList>
    </citation>
    <scope>NUCLEOTIDE SEQUENCE [LARGE SCALE GENOMIC DNA]</scope>
    <source>
        <strain evidence="18 19">KACC14197</strain>
    </source>
</reference>
<keyword evidence="10" id="KW-0067">ATP-binding</keyword>
<keyword evidence="9 18" id="KW-0418">Kinase</keyword>
<gene>
    <name evidence="18" type="ORF">WMW72_01500</name>
</gene>
<dbReference type="Pfam" id="PF00512">
    <property type="entry name" value="HisKA"/>
    <property type="match status" value="1"/>
</dbReference>
<keyword evidence="11 15" id="KW-1133">Transmembrane helix</keyword>
<dbReference type="PRINTS" id="PR00344">
    <property type="entry name" value="BCTRLSENSOR"/>
</dbReference>
<dbReference type="InterPro" id="IPR005467">
    <property type="entry name" value="His_kinase_dom"/>
</dbReference>
<dbReference type="CDD" id="cd06225">
    <property type="entry name" value="HAMP"/>
    <property type="match status" value="1"/>
</dbReference>
<name>A0ABU9DCJ7_9BACL</name>
<organism evidence="18 19">
    <name type="scientific">Paenibacillus filicis</name>
    <dbReference type="NCBI Taxonomy" id="669464"/>
    <lineage>
        <taxon>Bacteria</taxon>
        <taxon>Bacillati</taxon>
        <taxon>Bacillota</taxon>
        <taxon>Bacilli</taxon>
        <taxon>Bacillales</taxon>
        <taxon>Paenibacillaceae</taxon>
        <taxon>Paenibacillus</taxon>
    </lineage>
</organism>
<evidence type="ECO:0000256" key="3">
    <source>
        <dbReference type="ARBA" id="ARBA00012438"/>
    </source>
</evidence>
<evidence type="ECO:0000256" key="15">
    <source>
        <dbReference type="SAM" id="Phobius"/>
    </source>
</evidence>
<dbReference type="InterPro" id="IPR003594">
    <property type="entry name" value="HATPase_dom"/>
</dbReference>
<keyword evidence="8" id="KW-0547">Nucleotide-binding</keyword>
<keyword evidence="6" id="KW-0808">Transferase</keyword>
<evidence type="ECO:0000256" key="14">
    <source>
        <dbReference type="SAM" id="Coils"/>
    </source>
</evidence>
<dbReference type="Gene3D" id="3.30.565.10">
    <property type="entry name" value="Histidine kinase-like ATPase, C-terminal domain"/>
    <property type="match status" value="1"/>
</dbReference>
<evidence type="ECO:0000313" key="19">
    <source>
        <dbReference type="Proteomes" id="UP001469365"/>
    </source>
</evidence>
<keyword evidence="14" id="KW-0175">Coiled coil</keyword>
<feature type="transmembrane region" description="Helical" evidence="15">
    <location>
        <begin position="172"/>
        <end position="191"/>
    </location>
</feature>
<dbReference type="PROSITE" id="PS50885">
    <property type="entry name" value="HAMP"/>
    <property type="match status" value="1"/>
</dbReference>
<protein>
    <recommendedName>
        <fullName evidence="3">histidine kinase</fullName>
        <ecNumber evidence="3">2.7.13.3</ecNumber>
    </recommendedName>
</protein>
<keyword evidence="19" id="KW-1185">Reference proteome</keyword>
<evidence type="ECO:0000256" key="8">
    <source>
        <dbReference type="ARBA" id="ARBA00022741"/>
    </source>
</evidence>
<evidence type="ECO:0000313" key="18">
    <source>
        <dbReference type="EMBL" id="MEK8126577.1"/>
    </source>
</evidence>
<dbReference type="SMART" id="SM00388">
    <property type="entry name" value="HisKA"/>
    <property type="match status" value="1"/>
</dbReference>
<dbReference type="InterPro" id="IPR036097">
    <property type="entry name" value="HisK_dim/P_sf"/>
</dbReference>
<keyword evidence="12" id="KW-0902">Two-component regulatory system</keyword>
<evidence type="ECO:0000259" key="17">
    <source>
        <dbReference type="PROSITE" id="PS50885"/>
    </source>
</evidence>
<dbReference type="SUPFAM" id="SSF158472">
    <property type="entry name" value="HAMP domain-like"/>
    <property type="match status" value="1"/>
</dbReference>
<dbReference type="PANTHER" id="PTHR45528:SF1">
    <property type="entry name" value="SENSOR HISTIDINE KINASE CPXA"/>
    <property type="match status" value="1"/>
</dbReference>
<dbReference type="Gene3D" id="6.10.340.10">
    <property type="match status" value="1"/>
</dbReference>
<evidence type="ECO:0000256" key="11">
    <source>
        <dbReference type="ARBA" id="ARBA00022989"/>
    </source>
</evidence>
<comment type="subcellular location">
    <subcellularLocation>
        <location evidence="2">Cell membrane</location>
        <topology evidence="2">Multi-pass membrane protein</topology>
    </subcellularLocation>
</comment>
<proteinExistence type="predicted"/>